<reference evidence="3 4" key="1">
    <citation type="journal article" date="2018" name="BMC Genomics">
        <title>The genome of Naegleria lovaniensis, the basis for a comparative approach to unravel pathogenicity factors of the human pathogenic amoeba N. fowleri.</title>
        <authorList>
            <person name="Liechti N."/>
            <person name="Schurch N."/>
            <person name="Bruggmann R."/>
            <person name="Wittwer M."/>
        </authorList>
    </citation>
    <scope>NUCLEOTIDE SEQUENCE [LARGE SCALE GENOMIC DNA]</scope>
    <source>
        <strain evidence="3 4">ATCC 30569</strain>
    </source>
</reference>
<feature type="coiled-coil region" evidence="1">
    <location>
        <begin position="259"/>
        <end position="286"/>
    </location>
</feature>
<organism evidence="3 4">
    <name type="scientific">Naegleria lovaniensis</name>
    <name type="common">Amoeba</name>
    <dbReference type="NCBI Taxonomy" id="51637"/>
    <lineage>
        <taxon>Eukaryota</taxon>
        <taxon>Discoba</taxon>
        <taxon>Heterolobosea</taxon>
        <taxon>Tetramitia</taxon>
        <taxon>Eutetramitia</taxon>
        <taxon>Vahlkampfiidae</taxon>
        <taxon>Naegleria</taxon>
    </lineage>
</organism>
<keyword evidence="1" id="KW-0175">Coiled coil</keyword>
<evidence type="ECO:0000256" key="1">
    <source>
        <dbReference type="SAM" id="Coils"/>
    </source>
</evidence>
<evidence type="ECO:0000313" key="4">
    <source>
        <dbReference type="Proteomes" id="UP000816034"/>
    </source>
</evidence>
<feature type="region of interest" description="Disordered" evidence="2">
    <location>
        <begin position="205"/>
        <end position="235"/>
    </location>
</feature>
<keyword evidence="4" id="KW-1185">Reference proteome</keyword>
<feature type="compositionally biased region" description="Basic and acidic residues" evidence="2">
    <location>
        <begin position="16"/>
        <end position="28"/>
    </location>
</feature>
<name>A0AA88KD19_NAELO</name>
<dbReference type="Proteomes" id="UP000816034">
    <property type="component" value="Unassembled WGS sequence"/>
</dbReference>
<accession>A0AA88KD19</accession>
<dbReference type="EMBL" id="PYSW02000046">
    <property type="protein sequence ID" value="KAG2374345.1"/>
    <property type="molecule type" value="Genomic_DNA"/>
</dbReference>
<dbReference type="GeneID" id="68103369"/>
<proteinExistence type="predicted"/>
<evidence type="ECO:0000256" key="2">
    <source>
        <dbReference type="SAM" id="MobiDB-lite"/>
    </source>
</evidence>
<dbReference type="AlphaFoldDB" id="A0AA88KD19"/>
<evidence type="ECO:0000313" key="3">
    <source>
        <dbReference type="EMBL" id="KAG2374345.1"/>
    </source>
</evidence>
<gene>
    <name evidence="3" type="ORF">C9374_010915</name>
</gene>
<sequence>MHPRRGFQQPIGSQSNKERQTPKRKDQVASKPLPQQHIMPKSIQANSAIQPQIKTIVPQSQQVQKPNVIVHQKLRYPPIRHELLKHYGIRSTTDDDQIADIIFPSLRLAFIVVGIENVILPNYSEQLQPTMTQHHSSQVTDFSKLRKATLEDICSIGSIFERSFVMVMINNKNHLGKFVMLQNMLTSHVIQRQTNRELYLKTHDHQSIINGKRKREDPNAASSNTNTDMESLAPYRPPQILPCSSTSKMIQCIQELSKVEGRKQRVKHSEKELEEFMNQHQATAERAFVNSSIAHGLSSYEASVLLQGMGSVSKVILCESPQEIMNRTPLEKGKAKLIFEFFNPSQYSHDQESEMLDE</sequence>
<feature type="region of interest" description="Disordered" evidence="2">
    <location>
        <begin position="1"/>
        <end position="38"/>
    </location>
</feature>
<comment type="caution">
    <text evidence="3">The sequence shown here is derived from an EMBL/GenBank/DDBJ whole genome shotgun (WGS) entry which is preliminary data.</text>
</comment>
<dbReference type="RefSeq" id="XP_044543519.1">
    <property type="nucleotide sequence ID" value="XM_044686512.1"/>
</dbReference>
<protein>
    <submittedName>
        <fullName evidence="3">Uncharacterized protein</fullName>
    </submittedName>
</protein>
<feature type="compositionally biased region" description="Polar residues" evidence="2">
    <location>
        <begin position="220"/>
        <end position="229"/>
    </location>
</feature>